<sequence>MIGWIRRHMAAKLLLLIFLIGVVPYAAILAYTLVSEERLYTEHFYDEHQGRMAQVVSDVEDHIEQLYRELHFLAGSVVMDDLLINDLDRRVASLLERYKGVYDLDITLLALGLNGRVVAATDVALTGKPYARYRAFERAVGQSAPVQADDGLLLLEVPVHAALGAERVIGYLVMEYKTANLQRFNLEGAPASSFFVNTETGSTIGGTLPPFRVEGLKGVVEKKRTLWLYRSLAPQLAGWYVVYHLDRALQRSLIGDLNRLLSLMLIFGVGVIAAAAFWFSRRIVAPLGALQRQASDMVRTRQYSLPVDSGRTDEIGQLAQAFNAMAEDIRRAFEALERENVFRLQRLTQMIALFHRLMETEEESACLKTALSELKMLAPEYNVRFARAGAAKAMPTLFVYDFEHETLKYYGSLILPEGLAEEEQAFFRAVASMIAARIGQIRAYNRLRRDSAAKTAFISHLSHDLRTPLHAILSQTQFLVGYGKLEAGALERIGGIEHAAQQLLGMVNDLLDLARLDAGKYEPELETLQTTEISEMFDEVGTLLAPLAEQKGVALLLPASVPDATVVADRRFLRQIILNLLSNAVKFTDSGSVICRFDTTESVLCLRVQDTGRGMTAETLKHVFEPFVQSEETDRARGGSGLGLALSRRYAQHIGAELTLSSDGVGRGSTARLCLTTL</sequence>
<dbReference type="InterPro" id="IPR003594">
    <property type="entry name" value="HATPase_dom"/>
</dbReference>
<dbReference type="EMBL" id="CP147920">
    <property type="protein sequence ID" value="XAU14909.1"/>
    <property type="molecule type" value="Genomic_DNA"/>
</dbReference>
<proteinExistence type="predicted"/>
<evidence type="ECO:0000256" key="5">
    <source>
        <dbReference type="ARBA" id="ARBA00022679"/>
    </source>
</evidence>
<dbReference type="PANTHER" id="PTHR43711:SF31">
    <property type="entry name" value="HISTIDINE KINASE"/>
    <property type="match status" value="1"/>
</dbReference>
<keyword evidence="8" id="KW-0472">Membrane</keyword>
<dbReference type="InterPro" id="IPR003660">
    <property type="entry name" value="HAMP_dom"/>
</dbReference>
<evidence type="ECO:0000259" key="9">
    <source>
        <dbReference type="PROSITE" id="PS50109"/>
    </source>
</evidence>
<dbReference type="Gene3D" id="3.30.565.10">
    <property type="entry name" value="Histidine kinase-like ATPase, C-terminal domain"/>
    <property type="match status" value="1"/>
</dbReference>
<gene>
    <name evidence="11" type="ORF">WCY31_11775</name>
</gene>
<evidence type="ECO:0000256" key="7">
    <source>
        <dbReference type="ARBA" id="ARBA00023012"/>
    </source>
</evidence>
<keyword evidence="8" id="KW-0812">Transmembrane</keyword>
<feature type="domain" description="Histidine kinase" evidence="9">
    <location>
        <begin position="460"/>
        <end position="678"/>
    </location>
</feature>
<keyword evidence="5" id="KW-0808">Transferase</keyword>
<keyword evidence="7" id="KW-0902">Two-component regulatory system</keyword>
<organism evidence="11 12">
    <name type="scientific">Sulfurimonas diazotrophicus</name>
    <dbReference type="NCBI Taxonomy" id="3131939"/>
    <lineage>
        <taxon>Bacteria</taxon>
        <taxon>Pseudomonadati</taxon>
        <taxon>Campylobacterota</taxon>
        <taxon>Epsilonproteobacteria</taxon>
        <taxon>Campylobacterales</taxon>
        <taxon>Sulfurimonadaceae</taxon>
        <taxon>Sulfurimonas</taxon>
    </lineage>
</organism>
<evidence type="ECO:0000313" key="11">
    <source>
        <dbReference type="EMBL" id="XAU14909.1"/>
    </source>
</evidence>
<dbReference type="SUPFAM" id="SSF47384">
    <property type="entry name" value="Homodimeric domain of signal transducing histidine kinase"/>
    <property type="match status" value="1"/>
</dbReference>
<dbReference type="InterPro" id="IPR005467">
    <property type="entry name" value="His_kinase_dom"/>
</dbReference>
<dbReference type="SMART" id="SM00304">
    <property type="entry name" value="HAMP"/>
    <property type="match status" value="1"/>
</dbReference>
<dbReference type="PRINTS" id="PR00344">
    <property type="entry name" value="BCTRLSENSOR"/>
</dbReference>
<evidence type="ECO:0000256" key="8">
    <source>
        <dbReference type="SAM" id="Phobius"/>
    </source>
</evidence>
<keyword evidence="8" id="KW-1133">Transmembrane helix</keyword>
<dbReference type="Proteomes" id="UP001447842">
    <property type="component" value="Chromosome"/>
</dbReference>
<evidence type="ECO:0000313" key="12">
    <source>
        <dbReference type="Proteomes" id="UP001447842"/>
    </source>
</evidence>
<keyword evidence="6" id="KW-0418">Kinase</keyword>
<dbReference type="EC" id="2.7.13.3" evidence="3"/>
<feature type="transmembrane region" description="Helical" evidence="8">
    <location>
        <begin position="227"/>
        <end position="245"/>
    </location>
</feature>
<feature type="domain" description="HAMP" evidence="10">
    <location>
        <begin position="281"/>
        <end position="334"/>
    </location>
</feature>
<accession>A0ABZ3HBA4</accession>
<dbReference type="CDD" id="cd06225">
    <property type="entry name" value="HAMP"/>
    <property type="match status" value="1"/>
</dbReference>
<dbReference type="CDD" id="cd00082">
    <property type="entry name" value="HisKA"/>
    <property type="match status" value="1"/>
</dbReference>
<dbReference type="InterPro" id="IPR004358">
    <property type="entry name" value="Sig_transdc_His_kin-like_C"/>
</dbReference>
<comment type="subcellular location">
    <subcellularLocation>
        <location evidence="2">Membrane</location>
    </subcellularLocation>
</comment>
<dbReference type="Pfam" id="PF02518">
    <property type="entry name" value="HATPase_c"/>
    <property type="match status" value="1"/>
</dbReference>
<dbReference type="Gene3D" id="1.10.287.130">
    <property type="match status" value="1"/>
</dbReference>
<keyword evidence="11" id="KW-0547">Nucleotide-binding</keyword>
<dbReference type="SMART" id="SM00388">
    <property type="entry name" value="HisKA"/>
    <property type="match status" value="1"/>
</dbReference>
<dbReference type="InterPro" id="IPR036097">
    <property type="entry name" value="HisK_dim/P_sf"/>
</dbReference>
<evidence type="ECO:0000259" key="10">
    <source>
        <dbReference type="PROSITE" id="PS50885"/>
    </source>
</evidence>
<dbReference type="SMART" id="SM00387">
    <property type="entry name" value="HATPase_c"/>
    <property type="match status" value="1"/>
</dbReference>
<evidence type="ECO:0000256" key="4">
    <source>
        <dbReference type="ARBA" id="ARBA00022553"/>
    </source>
</evidence>
<dbReference type="SUPFAM" id="SSF55874">
    <property type="entry name" value="ATPase domain of HSP90 chaperone/DNA topoisomerase II/histidine kinase"/>
    <property type="match status" value="1"/>
</dbReference>
<dbReference type="Pfam" id="PF00672">
    <property type="entry name" value="HAMP"/>
    <property type="match status" value="1"/>
</dbReference>
<protein>
    <recommendedName>
        <fullName evidence="3">histidine kinase</fullName>
        <ecNumber evidence="3">2.7.13.3</ecNumber>
    </recommendedName>
</protein>
<dbReference type="RefSeq" id="WP_345972525.1">
    <property type="nucleotide sequence ID" value="NZ_CP147920.1"/>
</dbReference>
<dbReference type="PANTHER" id="PTHR43711">
    <property type="entry name" value="TWO-COMPONENT HISTIDINE KINASE"/>
    <property type="match status" value="1"/>
</dbReference>
<keyword evidence="4" id="KW-0597">Phosphoprotein</keyword>
<dbReference type="InterPro" id="IPR036890">
    <property type="entry name" value="HATPase_C_sf"/>
</dbReference>
<keyword evidence="12" id="KW-1185">Reference proteome</keyword>
<dbReference type="PROSITE" id="PS50885">
    <property type="entry name" value="HAMP"/>
    <property type="match status" value="1"/>
</dbReference>
<dbReference type="Gene3D" id="6.10.340.10">
    <property type="match status" value="1"/>
</dbReference>
<dbReference type="GO" id="GO:0005524">
    <property type="term" value="F:ATP binding"/>
    <property type="evidence" value="ECO:0007669"/>
    <property type="project" value="UniProtKB-KW"/>
</dbReference>
<keyword evidence="11" id="KW-0067">ATP-binding</keyword>
<dbReference type="InterPro" id="IPR050736">
    <property type="entry name" value="Sensor_HK_Regulatory"/>
</dbReference>
<comment type="catalytic activity">
    <reaction evidence="1">
        <text>ATP + protein L-histidine = ADP + protein N-phospho-L-histidine.</text>
        <dbReference type="EC" id="2.7.13.3"/>
    </reaction>
</comment>
<evidence type="ECO:0000256" key="1">
    <source>
        <dbReference type="ARBA" id="ARBA00000085"/>
    </source>
</evidence>
<evidence type="ECO:0000256" key="2">
    <source>
        <dbReference type="ARBA" id="ARBA00004370"/>
    </source>
</evidence>
<dbReference type="PROSITE" id="PS50109">
    <property type="entry name" value="HIS_KIN"/>
    <property type="match status" value="1"/>
</dbReference>
<evidence type="ECO:0000256" key="6">
    <source>
        <dbReference type="ARBA" id="ARBA00022777"/>
    </source>
</evidence>
<feature type="transmembrane region" description="Helical" evidence="8">
    <location>
        <begin position="257"/>
        <end position="279"/>
    </location>
</feature>
<reference evidence="11 12" key="1">
    <citation type="submission" date="2024-03" db="EMBL/GenBank/DDBJ databases">
        <title>Sulfurimonas sp. HSL3-1.</title>
        <authorList>
            <person name="Wang S."/>
        </authorList>
    </citation>
    <scope>NUCLEOTIDE SEQUENCE [LARGE SCALE GENOMIC DNA]</scope>
    <source>
        <strain evidence="11 12">HSL3-1</strain>
    </source>
</reference>
<dbReference type="InterPro" id="IPR003661">
    <property type="entry name" value="HisK_dim/P_dom"/>
</dbReference>
<dbReference type="Pfam" id="PF00512">
    <property type="entry name" value="HisKA"/>
    <property type="match status" value="1"/>
</dbReference>
<dbReference type="SUPFAM" id="SSF158472">
    <property type="entry name" value="HAMP domain-like"/>
    <property type="match status" value="1"/>
</dbReference>
<evidence type="ECO:0000256" key="3">
    <source>
        <dbReference type="ARBA" id="ARBA00012438"/>
    </source>
</evidence>
<name>A0ABZ3HBA4_9BACT</name>